<dbReference type="InterPro" id="IPR029787">
    <property type="entry name" value="Nucleotide_cyclase"/>
</dbReference>
<accession>A0AA37V8P2</accession>
<dbReference type="NCBIfam" id="TIGR00254">
    <property type="entry name" value="GGDEF"/>
    <property type="match status" value="1"/>
</dbReference>
<dbReference type="SUPFAM" id="SSF55785">
    <property type="entry name" value="PYP-like sensor domain (PAS domain)"/>
    <property type="match status" value="1"/>
</dbReference>
<dbReference type="Gene3D" id="3.30.450.20">
    <property type="entry name" value="PAS domain"/>
    <property type="match status" value="1"/>
</dbReference>
<evidence type="ECO:0000313" key="4">
    <source>
        <dbReference type="EMBL" id="GLC28001.1"/>
    </source>
</evidence>
<dbReference type="InterPro" id="IPR052155">
    <property type="entry name" value="Biofilm_reg_signaling"/>
</dbReference>
<dbReference type="CDD" id="cd01949">
    <property type="entry name" value="GGDEF"/>
    <property type="match status" value="1"/>
</dbReference>
<dbReference type="InterPro" id="IPR043128">
    <property type="entry name" value="Rev_trsase/Diguanyl_cyclase"/>
</dbReference>
<reference evidence="4" key="1">
    <citation type="submission" date="2022-08" db="EMBL/GenBank/DDBJ databases">
        <title>Draft genome sequencing of Roseisolibacter agri AW1220.</title>
        <authorList>
            <person name="Tobiishi Y."/>
            <person name="Tonouchi A."/>
        </authorList>
    </citation>
    <scope>NUCLEOTIDE SEQUENCE</scope>
    <source>
        <strain evidence="4">AW1220</strain>
    </source>
</reference>
<dbReference type="Gene3D" id="3.30.70.270">
    <property type="match status" value="1"/>
</dbReference>
<dbReference type="SMART" id="SM00267">
    <property type="entry name" value="GGDEF"/>
    <property type="match status" value="1"/>
</dbReference>
<feature type="chain" id="PRO_5041368956" description="Diguanylate cyclase" evidence="1">
    <location>
        <begin position="30"/>
        <end position="596"/>
    </location>
</feature>
<dbReference type="AlphaFoldDB" id="A0AA37V8P2"/>
<evidence type="ECO:0000256" key="1">
    <source>
        <dbReference type="SAM" id="SignalP"/>
    </source>
</evidence>
<feature type="domain" description="PAS" evidence="2">
    <location>
        <begin position="283"/>
        <end position="342"/>
    </location>
</feature>
<keyword evidence="1" id="KW-0732">Signal</keyword>
<proteinExistence type="predicted"/>
<sequence>MRPAPLARSQAGPLPALAALAALTVPAGAAGGQSSVPAVLPLAAVESVRPDVDTVTVAGRALVGSGVLHDRALYLSVATGGRGIWVYSRGAARLRVQPGDSLEATGVLHKYRGTLEVVASHVRLVPGPRTAMPAPREEPAGAASVVASEGLLVRVRGHVGAQGVSEGGRWLRLHRKADASGVPDSVTVWTPPAHQRAPDLHTLRVGDEVIVTGIAALYRDNPTDPPVAQLVPRGPEDITTVGIPRYWRELALRGLAALLVLGAAAWGIVRMATRRQARALRETEARYRQLLALSPDAVIVHDDERVLFANPAAARLLGAVDEHALAGRRLESFLGSEERAALAVAATVSQDPAQRPLGRRLRTRMKGPEGALVDAEVATSPCRFSDRDAAVLVARDIGPQLRYERELRELALLDELTGLHNRRGFLTFAEAELRRLRGSGRGAALLFADLDGLKRINDAHGHAAGDEALTAVAHALREVVGAQGLVARWSGDEFVALVHEPEGRGISEAGEVSRALSLLPGTLRADSAVAEAYEQRLRDALARRRSPHSPYVVSATVGAHHLPADGGETLAAALAAADAGLYRRRAKTRPAAVLAT</sequence>
<protein>
    <recommendedName>
        <fullName evidence="6">Diguanylate cyclase</fullName>
    </recommendedName>
</protein>
<name>A0AA37V8P2_9BACT</name>
<dbReference type="Pfam" id="PF00990">
    <property type="entry name" value="GGDEF"/>
    <property type="match status" value="1"/>
</dbReference>
<dbReference type="InterPro" id="IPR000014">
    <property type="entry name" value="PAS"/>
</dbReference>
<comment type="caution">
    <text evidence="4">The sequence shown here is derived from an EMBL/GenBank/DDBJ whole genome shotgun (WGS) entry which is preliminary data.</text>
</comment>
<dbReference type="EMBL" id="BRXS01000007">
    <property type="protein sequence ID" value="GLC28001.1"/>
    <property type="molecule type" value="Genomic_DNA"/>
</dbReference>
<evidence type="ECO:0000313" key="5">
    <source>
        <dbReference type="Proteomes" id="UP001161325"/>
    </source>
</evidence>
<organism evidence="4 5">
    <name type="scientific">Roseisolibacter agri</name>
    <dbReference type="NCBI Taxonomy" id="2014610"/>
    <lineage>
        <taxon>Bacteria</taxon>
        <taxon>Pseudomonadati</taxon>
        <taxon>Gemmatimonadota</taxon>
        <taxon>Gemmatimonadia</taxon>
        <taxon>Gemmatimonadales</taxon>
        <taxon>Gemmatimonadaceae</taxon>
        <taxon>Roseisolibacter</taxon>
    </lineage>
</organism>
<dbReference type="NCBIfam" id="TIGR00229">
    <property type="entry name" value="sensory_box"/>
    <property type="match status" value="1"/>
</dbReference>
<dbReference type="InterPro" id="IPR035965">
    <property type="entry name" value="PAS-like_dom_sf"/>
</dbReference>
<dbReference type="Proteomes" id="UP001161325">
    <property type="component" value="Unassembled WGS sequence"/>
</dbReference>
<feature type="domain" description="GGDEF" evidence="3">
    <location>
        <begin position="441"/>
        <end position="596"/>
    </location>
</feature>
<dbReference type="SUPFAM" id="SSF55073">
    <property type="entry name" value="Nucleotide cyclase"/>
    <property type="match status" value="1"/>
</dbReference>
<dbReference type="InterPro" id="IPR000160">
    <property type="entry name" value="GGDEF_dom"/>
</dbReference>
<dbReference type="CDD" id="cd00130">
    <property type="entry name" value="PAS"/>
    <property type="match status" value="1"/>
</dbReference>
<evidence type="ECO:0000259" key="2">
    <source>
        <dbReference type="PROSITE" id="PS50112"/>
    </source>
</evidence>
<dbReference type="SMART" id="SM00091">
    <property type="entry name" value="PAS"/>
    <property type="match status" value="1"/>
</dbReference>
<keyword evidence="5" id="KW-1185">Reference proteome</keyword>
<dbReference type="Pfam" id="PF13188">
    <property type="entry name" value="PAS_8"/>
    <property type="match status" value="1"/>
</dbReference>
<feature type="signal peptide" evidence="1">
    <location>
        <begin position="1"/>
        <end position="29"/>
    </location>
</feature>
<gene>
    <name evidence="4" type="ORF">rosag_45140</name>
</gene>
<dbReference type="PROSITE" id="PS50887">
    <property type="entry name" value="GGDEF"/>
    <property type="match status" value="1"/>
</dbReference>
<dbReference type="PANTHER" id="PTHR44757">
    <property type="entry name" value="DIGUANYLATE CYCLASE DGCP"/>
    <property type="match status" value="1"/>
</dbReference>
<evidence type="ECO:0008006" key="6">
    <source>
        <dbReference type="Google" id="ProtNLM"/>
    </source>
</evidence>
<dbReference type="PANTHER" id="PTHR44757:SF2">
    <property type="entry name" value="BIOFILM ARCHITECTURE MAINTENANCE PROTEIN MBAA"/>
    <property type="match status" value="1"/>
</dbReference>
<evidence type="ECO:0000259" key="3">
    <source>
        <dbReference type="PROSITE" id="PS50887"/>
    </source>
</evidence>
<dbReference type="PROSITE" id="PS50112">
    <property type="entry name" value="PAS"/>
    <property type="match status" value="1"/>
</dbReference>